<dbReference type="InterPro" id="IPR047187">
    <property type="entry name" value="SF1_C_Upf1"/>
</dbReference>
<dbReference type="SUPFAM" id="SSF52980">
    <property type="entry name" value="Restriction endonuclease-like"/>
    <property type="match status" value="1"/>
</dbReference>
<evidence type="ECO:0000256" key="1">
    <source>
        <dbReference type="ARBA" id="ARBA00007913"/>
    </source>
</evidence>
<dbReference type="Pfam" id="PF13087">
    <property type="entry name" value="AAA_12"/>
    <property type="match status" value="1"/>
</dbReference>
<evidence type="ECO:0000259" key="9">
    <source>
        <dbReference type="Pfam" id="PF18741"/>
    </source>
</evidence>
<feature type="compositionally biased region" description="Basic and acidic residues" evidence="6">
    <location>
        <begin position="91"/>
        <end position="110"/>
    </location>
</feature>
<dbReference type="GO" id="GO:0005524">
    <property type="term" value="F:ATP binding"/>
    <property type="evidence" value="ECO:0007669"/>
    <property type="project" value="UniProtKB-KW"/>
</dbReference>
<dbReference type="Gene3D" id="3.40.50.300">
    <property type="entry name" value="P-loop containing nucleotide triphosphate hydrolases"/>
    <property type="match status" value="3"/>
</dbReference>
<feature type="region of interest" description="Disordered" evidence="6">
    <location>
        <begin position="1491"/>
        <end position="1558"/>
    </location>
</feature>
<dbReference type="InterPro" id="IPR027417">
    <property type="entry name" value="P-loop_NTPase"/>
</dbReference>
<dbReference type="InterPro" id="IPR041677">
    <property type="entry name" value="DNA2/NAM7_AAA_11"/>
</dbReference>
<evidence type="ECO:0000256" key="3">
    <source>
        <dbReference type="ARBA" id="ARBA00022801"/>
    </source>
</evidence>
<evidence type="ECO:0000259" key="8">
    <source>
        <dbReference type="Pfam" id="PF13087"/>
    </source>
</evidence>
<dbReference type="SUPFAM" id="SSF52540">
    <property type="entry name" value="P-loop containing nucleoside triphosphate hydrolases"/>
    <property type="match status" value="1"/>
</dbReference>
<name>A0A2U1E7M0_9PSEU</name>
<comment type="caution">
    <text evidence="10">The sequence shown here is derived from an EMBL/GenBank/DDBJ whole genome shotgun (WGS) entry which is preliminary data.</text>
</comment>
<feature type="region of interest" description="Disordered" evidence="6">
    <location>
        <begin position="90"/>
        <end position="113"/>
    </location>
</feature>
<feature type="domain" description="Restriction endonuclease type II-like" evidence="9">
    <location>
        <begin position="1376"/>
        <end position="1468"/>
    </location>
</feature>
<keyword evidence="3" id="KW-0378">Hydrolase</keyword>
<dbReference type="Pfam" id="PF13086">
    <property type="entry name" value="AAA_11"/>
    <property type="match status" value="1"/>
</dbReference>
<reference evidence="10 11" key="1">
    <citation type="submission" date="2018-04" db="EMBL/GenBank/DDBJ databases">
        <title>Genomic Encyclopedia of Type Strains, Phase IV (KMG-IV): sequencing the most valuable type-strain genomes for metagenomic binning, comparative biology and taxonomic classification.</title>
        <authorList>
            <person name="Goeker M."/>
        </authorList>
    </citation>
    <scope>NUCLEOTIDE SEQUENCE [LARGE SCALE GENOMIC DNA]</scope>
    <source>
        <strain evidence="10 11">DSM 45771</strain>
    </source>
</reference>
<evidence type="ECO:0000256" key="4">
    <source>
        <dbReference type="ARBA" id="ARBA00022806"/>
    </source>
</evidence>
<gene>
    <name evidence="10" type="ORF">C8D89_1347</name>
</gene>
<dbReference type="PANTHER" id="PTHR43788">
    <property type="entry name" value="DNA2/NAM7 HELICASE FAMILY MEMBER"/>
    <property type="match status" value="1"/>
</dbReference>
<keyword evidence="4" id="KW-0347">Helicase</keyword>
<evidence type="ECO:0000313" key="10">
    <source>
        <dbReference type="EMBL" id="PVY95895.1"/>
    </source>
</evidence>
<keyword evidence="11" id="KW-1185">Reference proteome</keyword>
<accession>A0A2U1E7M0</accession>
<feature type="compositionally biased region" description="Pro residues" evidence="6">
    <location>
        <begin position="1518"/>
        <end position="1530"/>
    </location>
</feature>
<dbReference type="InterPro" id="IPR049468">
    <property type="entry name" value="Restrct_endonuc-II-like_dom"/>
</dbReference>
<dbReference type="InterPro" id="IPR041679">
    <property type="entry name" value="DNA2/NAM7-like_C"/>
</dbReference>
<dbReference type="OrthoDB" id="3197455at2"/>
<dbReference type="Pfam" id="PF18741">
    <property type="entry name" value="MTES_1575"/>
    <property type="match status" value="1"/>
</dbReference>
<dbReference type="Proteomes" id="UP000245639">
    <property type="component" value="Unassembled WGS sequence"/>
</dbReference>
<proteinExistence type="inferred from homology"/>
<feature type="domain" description="DNA2/NAM7 helicase helicase" evidence="7">
    <location>
        <begin position="359"/>
        <end position="462"/>
    </location>
</feature>
<evidence type="ECO:0000259" key="7">
    <source>
        <dbReference type="Pfam" id="PF13086"/>
    </source>
</evidence>
<protein>
    <submittedName>
        <fullName evidence="10">AAA domain-containing protein</fullName>
    </submittedName>
</protein>
<feature type="region of interest" description="Disordered" evidence="6">
    <location>
        <begin position="1725"/>
        <end position="1793"/>
    </location>
</feature>
<dbReference type="EMBL" id="QEKW01000034">
    <property type="protein sequence ID" value="PVY95895.1"/>
    <property type="molecule type" value="Genomic_DNA"/>
</dbReference>
<dbReference type="PANTHER" id="PTHR43788:SF8">
    <property type="entry name" value="DNA-BINDING PROTEIN SMUBP-2"/>
    <property type="match status" value="1"/>
</dbReference>
<feature type="domain" description="DNA2/NAM7 helicase-like C-terminal" evidence="8">
    <location>
        <begin position="1134"/>
        <end position="1322"/>
    </location>
</feature>
<evidence type="ECO:0000256" key="2">
    <source>
        <dbReference type="ARBA" id="ARBA00022741"/>
    </source>
</evidence>
<dbReference type="InterPro" id="IPR050534">
    <property type="entry name" value="Coronavir_polyprotein_1ab"/>
</dbReference>
<dbReference type="GO" id="GO:0016787">
    <property type="term" value="F:hydrolase activity"/>
    <property type="evidence" value="ECO:0007669"/>
    <property type="project" value="UniProtKB-KW"/>
</dbReference>
<evidence type="ECO:0000256" key="5">
    <source>
        <dbReference type="ARBA" id="ARBA00022840"/>
    </source>
</evidence>
<organism evidence="10 11">
    <name type="scientific">Actinomycetospora cinnamomea</name>
    <dbReference type="NCBI Taxonomy" id="663609"/>
    <lineage>
        <taxon>Bacteria</taxon>
        <taxon>Bacillati</taxon>
        <taxon>Actinomycetota</taxon>
        <taxon>Actinomycetes</taxon>
        <taxon>Pseudonocardiales</taxon>
        <taxon>Pseudonocardiaceae</taxon>
        <taxon>Actinomycetospora</taxon>
    </lineage>
</organism>
<dbReference type="GO" id="GO:0043139">
    <property type="term" value="F:5'-3' DNA helicase activity"/>
    <property type="evidence" value="ECO:0007669"/>
    <property type="project" value="TreeGrafter"/>
</dbReference>
<dbReference type="RefSeq" id="WP_133252109.1">
    <property type="nucleotide sequence ID" value="NZ_QEKW01000034.1"/>
</dbReference>
<comment type="similarity">
    <text evidence="1">Belongs to the DNA2/NAM7 helicase family.</text>
</comment>
<keyword evidence="5" id="KW-0067">ATP-binding</keyword>
<dbReference type="InterPro" id="IPR011335">
    <property type="entry name" value="Restrct_endonuc-II-like"/>
</dbReference>
<evidence type="ECO:0000313" key="11">
    <source>
        <dbReference type="Proteomes" id="UP000245639"/>
    </source>
</evidence>
<sequence length="1793" mass="197129">MKDRAIRLFEFLKQAQRLKSRAVASVETYRRSGDVVWWHELPAHPAVSTALGDAAGEGPVLRVDRVKHRVPPAAPGSVAAFVEGGFDDPADEPRLRRESAGDHPDGRAGEADAPPAQVVAEFERWLDDWREWAARESRDREARELYTRLFAIYLAATGHPEQKELLLARGCLCWRGDGQAPVQRHVLTSPLQITLDGSSGALVVEPAGAGDAISIELDMLDPSLIAHPQAVPALREEARHATEHVLDRDVVGGLARRLVYALSSEADYQDLDEPAVPGPRPVVSYAPALILRDRSQQGLVDIFSTIVDQMSVDGQVPDGLRPLVDPDHQPPPPDIAAGPANEGGAVVTVDDELFLPMPVNETQRRILRQVDTHAQTLVQGPPGTGKTHTAAALISHLLAQGLRVLVTAHTDRALREIRSKLPPDIQPLAVSVVGTAGEDMAQLRVAVERLAEQAAEDQYTDPHAVDEAVRRTLGAIDDLRRQRARAYRELIALREREVHLHEIAGYQGTLAGIAQQLATEEDVFGWLAEHVDTVTGDPALTDADAVAWHRLRTDPDVAMDEPEATGRFPVPESLPEPGQFATMVDAEASAATQVDQFAPLRAHPAWAGLGRLAPGERQALRSRMAWLASEADALDHRGEPWTAAALNDVRHGRGGPWHARFQQLNDLIAAAEPPVAALGSITDVRVTDGDVDALVPLAEALQAHLAGGGRIKLGPAGDPRSGAFAPRPVKQAAVLFERARVDGLAPTRPEQLEAFLAWVRATRTLAALDRAWPAGTDIPPEDTLHEQLQWHQNERHLLARILNLGHAYRQEERQHLERGLPRPDWRDPSLPRTYVHLVDAVTAADTLATTSRPLEELERQFDTYLAEQPDQAPACVTAGRQAVEARDRVGYAAAYRRLQRLHDVRHQVGRRDGLDQRLREHAPTLHAAITGSLNDPAWPERLSRFSSAWRWATARGWLTNQERQDVNALQARVSDIETDIRAQVEELAATRAWSHAVHPQRLSRGARASLQQYAYLVRRLGKGTGTYQAQRRAEIREAMDRCRAAVPVWILPLYRVADQLRISRDMFDVVIVDEASQAGLEATFLQYLAPRILVIGDDKQVSPSAVGVDQQQLRHLADQYLYDDPYRATWQDPQRSLFDEAKMRYGGTLTLTEHRRCVPEIIGFSNRIAYEPNNIRLVSVRQYGADRLDPIKTVFLPDGYTRGTTNKINPVEVDAVVEQIEACLADSRYDGLTIGAISLLGSAQAKAIEKTLLDRIPGDTWAQRDLRVGDAADFQGSERDVMFLSMVAAPEPGRRLTALTRESYVQRYNVAASRARDQMWVFHSVSLNDLTNTEDMRFHLLDYCHGIQHRSTNPVDGVPAGAVPDDERVTPFDSLFEQRVFNKLVDRGYTVIPQYPALGYRLDLVVVGGAARLAIECDGDTWHGPEAYQRDMARQRELERCGWHFFRIRESAFYVDPAHALSDLWDSLAELNIHPSTQQPDSAAQIDDVVPVAGNAPPTAGHDSPVAPEPEHSGAQPNNPPTDAPAPGPEPLREKTSQEPSSAVAHEPTTIDFDPAENGLAPYKAFTGHATPPAAATRAELTDGLLRIVEVEGPVLTDRAFAVYVRAAGGRRVGPQIAKDLATVVKSAVRRGQLVQDNPLDESAQQRTLRLPSQPVAIPRELGPRSFDDIPPRELAHLIYRVQQDGLEDEQQLFREVLNRYGLKRLTPNVTARLKAARSINHTNAESHLVRGRPNGEASLARHAAADDDCGGLAEPPAGVRVTAGPSGRRAPLAPAGMTSEGAEGDGRDAPHR</sequence>
<dbReference type="CDD" id="cd18808">
    <property type="entry name" value="SF1_C_Upf1"/>
    <property type="match status" value="1"/>
</dbReference>
<keyword evidence="2" id="KW-0547">Nucleotide-binding</keyword>
<evidence type="ECO:0000256" key="6">
    <source>
        <dbReference type="SAM" id="MobiDB-lite"/>
    </source>
</evidence>
<dbReference type="Gene3D" id="3.40.960.10">
    <property type="entry name" value="VSR Endonuclease"/>
    <property type="match status" value="1"/>
</dbReference>